<keyword evidence="4" id="KW-0325">Glycoprotein</keyword>
<dbReference type="Proteomes" id="UP000187406">
    <property type="component" value="Unassembled WGS sequence"/>
</dbReference>
<feature type="domain" description="Wall-associated receptor kinase C-terminal" evidence="9">
    <location>
        <begin position="163"/>
        <end position="247"/>
    </location>
</feature>
<keyword evidence="11" id="KW-1185">Reference proteome</keyword>
<evidence type="ECO:0000313" key="11">
    <source>
        <dbReference type="Proteomes" id="UP000187406"/>
    </source>
</evidence>
<sequence length="261" mass="28824">MHPNLFPTTVLCILIVLIFSINVPTTLCLDDFHYTNCSQNFDCSGIETVNYPFWGVNRPDYCGLPGFEVTCQDDVPMITMMQGEYRVINIASATSTLQVAREDYWGNICPQYFYNTTLNFSLFNYASGLMNLTIFYKCNLYQEIPNVPSALSCPINGTNINAYYAVTGSTAVQGLRVMCNSSVIVPIFESVAQALVAGSTNIFDALDEGFELQWRPSNDQCNTCMVSGGQCGYNRTSSQFTCFCKDQPSNAAVCSSKPSGM</sequence>
<comment type="caution">
    <text evidence="10">The sequence shown here is derived from an EMBL/GenBank/DDBJ whole genome shotgun (WGS) entry which is preliminary data.</text>
</comment>
<dbReference type="GO" id="GO:0016020">
    <property type="term" value="C:membrane"/>
    <property type="evidence" value="ECO:0007669"/>
    <property type="project" value="UniProtKB-SubCell"/>
</dbReference>
<dbReference type="AlphaFoldDB" id="A0A1Q3CZ90"/>
<reference evidence="11" key="1">
    <citation type="submission" date="2016-04" db="EMBL/GenBank/DDBJ databases">
        <title>Cephalotus genome sequencing.</title>
        <authorList>
            <person name="Fukushima K."/>
            <person name="Hasebe M."/>
            <person name="Fang X."/>
        </authorList>
    </citation>
    <scope>NUCLEOTIDE SEQUENCE [LARGE SCALE GENOMIC DNA]</scope>
    <source>
        <strain evidence="11">cv. St1</strain>
    </source>
</reference>
<dbReference type="Pfam" id="PF13947">
    <property type="entry name" value="GUB_WAK_bind"/>
    <property type="match status" value="1"/>
</dbReference>
<dbReference type="Pfam" id="PF14380">
    <property type="entry name" value="WAK_assoc"/>
    <property type="match status" value="1"/>
</dbReference>
<dbReference type="EMBL" id="BDDD01003608">
    <property type="protein sequence ID" value="GAV85557.1"/>
    <property type="molecule type" value="Genomic_DNA"/>
</dbReference>
<evidence type="ECO:0000256" key="7">
    <source>
        <dbReference type="SAM" id="SignalP"/>
    </source>
</evidence>
<comment type="subcellular location">
    <subcellularLocation>
        <location evidence="1">Membrane</location>
        <topology evidence="1">Single-pass membrane protein</topology>
    </subcellularLocation>
</comment>
<gene>
    <name evidence="10" type="ORF">CFOL_v3_28993</name>
</gene>
<organism evidence="10 11">
    <name type="scientific">Cephalotus follicularis</name>
    <name type="common">Albany pitcher plant</name>
    <dbReference type="NCBI Taxonomy" id="3775"/>
    <lineage>
        <taxon>Eukaryota</taxon>
        <taxon>Viridiplantae</taxon>
        <taxon>Streptophyta</taxon>
        <taxon>Embryophyta</taxon>
        <taxon>Tracheophyta</taxon>
        <taxon>Spermatophyta</taxon>
        <taxon>Magnoliopsida</taxon>
        <taxon>eudicotyledons</taxon>
        <taxon>Gunneridae</taxon>
        <taxon>Pentapetalae</taxon>
        <taxon>rosids</taxon>
        <taxon>fabids</taxon>
        <taxon>Oxalidales</taxon>
        <taxon>Cephalotaceae</taxon>
        <taxon>Cephalotus</taxon>
    </lineage>
</organism>
<dbReference type="EC" id="2.7.11.1" evidence="2"/>
<dbReference type="PANTHER" id="PTHR33138">
    <property type="entry name" value="OS01G0690200 PROTEIN"/>
    <property type="match status" value="1"/>
</dbReference>
<feature type="chain" id="PRO_5013179486" description="non-specific serine/threonine protein kinase" evidence="7">
    <location>
        <begin position="29"/>
        <end position="261"/>
    </location>
</feature>
<name>A0A1Q3CZ90_CEPFO</name>
<evidence type="ECO:0000259" key="9">
    <source>
        <dbReference type="Pfam" id="PF14380"/>
    </source>
</evidence>
<dbReference type="InParanoid" id="A0A1Q3CZ90"/>
<evidence type="ECO:0000313" key="10">
    <source>
        <dbReference type="EMBL" id="GAV85557.1"/>
    </source>
</evidence>
<keyword evidence="3 7" id="KW-0732">Signal</keyword>
<comment type="catalytic activity">
    <reaction evidence="5">
        <text>L-threonyl-[protein] + ATP = O-phospho-L-threonyl-[protein] + ADP + H(+)</text>
        <dbReference type="Rhea" id="RHEA:46608"/>
        <dbReference type="Rhea" id="RHEA-COMP:11060"/>
        <dbReference type="Rhea" id="RHEA-COMP:11605"/>
        <dbReference type="ChEBI" id="CHEBI:15378"/>
        <dbReference type="ChEBI" id="CHEBI:30013"/>
        <dbReference type="ChEBI" id="CHEBI:30616"/>
        <dbReference type="ChEBI" id="CHEBI:61977"/>
        <dbReference type="ChEBI" id="CHEBI:456216"/>
        <dbReference type="EC" id="2.7.11.1"/>
    </reaction>
</comment>
<dbReference type="GO" id="GO:0030247">
    <property type="term" value="F:polysaccharide binding"/>
    <property type="evidence" value="ECO:0007669"/>
    <property type="project" value="InterPro"/>
</dbReference>
<dbReference type="InterPro" id="IPR025287">
    <property type="entry name" value="WAK_GUB"/>
</dbReference>
<evidence type="ECO:0000256" key="2">
    <source>
        <dbReference type="ARBA" id="ARBA00012513"/>
    </source>
</evidence>
<evidence type="ECO:0000259" key="8">
    <source>
        <dbReference type="Pfam" id="PF13947"/>
    </source>
</evidence>
<proteinExistence type="predicted"/>
<evidence type="ECO:0000256" key="5">
    <source>
        <dbReference type="ARBA" id="ARBA00047899"/>
    </source>
</evidence>
<dbReference type="PANTHER" id="PTHR33138:SF72">
    <property type="entry name" value="WALL-ASSOCIATED RECEPTOR KINASE CARBOXY-TERMINAL PROTEIN"/>
    <property type="match status" value="1"/>
</dbReference>
<feature type="signal peptide" evidence="7">
    <location>
        <begin position="1"/>
        <end position="28"/>
    </location>
</feature>
<feature type="domain" description="Wall-associated receptor kinase galacturonan-binding" evidence="8">
    <location>
        <begin position="37"/>
        <end position="101"/>
    </location>
</feature>
<accession>A0A1Q3CZ90</accession>
<dbReference type="FunCoup" id="A0A1Q3CZ90">
    <property type="interactions" value="282"/>
</dbReference>
<dbReference type="OrthoDB" id="4062651at2759"/>
<dbReference type="GO" id="GO:0004674">
    <property type="term" value="F:protein serine/threonine kinase activity"/>
    <property type="evidence" value="ECO:0007669"/>
    <property type="project" value="UniProtKB-EC"/>
</dbReference>
<comment type="catalytic activity">
    <reaction evidence="6">
        <text>L-seryl-[protein] + ATP = O-phospho-L-seryl-[protein] + ADP + H(+)</text>
        <dbReference type="Rhea" id="RHEA:17989"/>
        <dbReference type="Rhea" id="RHEA-COMP:9863"/>
        <dbReference type="Rhea" id="RHEA-COMP:11604"/>
        <dbReference type="ChEBI" id="CHEBI:15378"/>
        <dbReference type="ChEBI" id="CHEBI:29999"/>
        <dbReference type="ChEBI" id="CHEBI:30616"/>
        <dbReference type="ChEBI" id="CHEBI:83421"/>
        <dbReference type="ChEBI" id="CHEBI:456216"/>
        <dbReference type="EC" id="2.7.11.1"/>
    </reaction>
</comment>
<evidence type="ECO:0000256" key="3">
    <source>
        <dbReference type="ARBA" id="ARBA00022729"/>
    </source>
</evidence>
<evidence type="ECO:0000256" key="6">
    <source>
        <dbReference type="ARBA" id="ARBA00048679"/>
    </source>
</evidence>
<evidence type="ECO:0000256" key="1">
    <source>
        <dbReference type="ARBA" id="ARBA00004167"/>
    </source>
</evidence>
<dbReference type="STRING" id="3775.A0A1Q3CZ90"/>
<dbReference type="InterPro" id="IPR032872">
    <property type="entry name" value="WAK_assoc_C"/>
</dbReference>
<evidence type="ECO:0000256" key="4">
    <source>
        <dbReference type="ARBA" id="ARBA00023180"/>
    </source>
</evidence>
<protein>
    <recommendedName>
        <fullName evidence="2">non-specific serine/threonine protein kinase</fullName>
        <ecNumber evidence="2">2.7.11.1</ecNumber>
    </recommendedName>
</protein>